<keyword evidence="4" id="KW-0677">Repeat</keyword>
<keyword evidence="3 8" id="KW-0812">Transmembrane</keyword>
<dbReference type="Gene3D" id="1.20.1280.290">
    <property type="match status" value="2"/>
</dbReference>
<dbReference type="AlphaFoldDB" id="A0A9P5TI07"/>
<name>A0A9P5TI07_GYMJU</name>
<keyword evidence="2" id="KW-0813">Transport</keyword>
<dbReference type="Pfam" id="PF04193">
    <property type="entry name" value="PQ-loop"/>
    <property type="match status" value="2"/>
</dbReference>
<protein>
    <submittedName>
        <fullName evidence="9">Mannose-P-dolichol utilization defect 1 protein</fullName>
    </submittedName>
</protein>
<feature type="transmembrane region" description="Helical" evidence="8">
    <location>
        <begin position="219"/>
        <end position="238"/>
    </location>
</feature>
<gene>
    <name evidence="9" type="ORF">CPB84DRAFT_1817355</name>
</gene>
<dbReference type="GO" id="GO:0016020">
    <property type="term" value="C:membrane"/>
    <property type="evidence" value="ECO:0007669"/>
    <property type="project" value="UniProtKB-SubCell"/>
</dbReference>
<dbReference type="PANTHER" id="PTHR12226:SF2">
    <property type="entry name" value="MANNOSE-P-DOLICHOL UTILIZATION DEFECT 1 PROTEIN"/>
    <property type="match status" value="1"/>
</dbReference>
<feature type="transmembrane region" description="Helical" evidence="8">
    <location>
        <begin position="75"/>
        <end position="96"/>
    </location>
</feature>
<keyword evidence="6 8" id="KW-0472">Membrane</keyword>
<proteinExistence type="inferred from homology"/>
<evidence type="ECO:0000256" key="6">
    <source>
        <dbReference type="ARBA" id="ARBA00023136"/>
    </source>
</evidence>
<evidence type="ECO:0000256" key="7">
    <source>
        <dbReference type="ARBA" id="ARBA00038475"/>
    </source>
</evidence>
<dbReference type="PANTHER" id="PTHR12226">
    <property type="entry name" value="MANNOSE-P-DOLICHOL UTILIZATION DEFECT 1 LEC35 -RELATED"/>
    <property type="match status" value="1"/>
</dbReference>
<evidence type="ECO:0000256" key="4">
    <source>
        <dbReference type="ARBA" id="ARBA00022737"/>
    </source>
</evidence>
<feature type="transmembrane region" description="Helical" evidence="8">
    <location>
        <begin position="135"/>
        <end position="153"/>
    </location>
</feature>
<evidence type="ECO:0000256" key="1">
    <source>
        <dbReference type="ARBA" id="ARBA00004141"/>
    </source>
</evidence>
<evidence type="ECO:0000256" key="3">
    <source>
        <dbReference type="ARBA" id="ARBA00022692"/>
    </source>
</evidence>
<accession>A0A9P5TI07</accession>
<dbReference type="OrthoDB" id="271506at2759"/>
<evidence type="ECO:0000256" key="5">
    <source>
        <dbReference type="ARBA" id="ARBA00022989"/>
    </source>
</evidence>
<sequence length="300" mass="33015">MTSITRNLPWFVKDLGVSIVGEECYTSLVANLNVSDVKCLKYSLSKGLGIGIVMGGSIMKLPQVLLIAKARSARGLSLSSYVLETLAYAITLFYSMRNHFPFSTYGENLFLTQQNILITLLIVFYAPTHQRKSEAMLLSTVLVLIGLATLYLVPLSFLSFLQVSTLPLSLVSKVPQIRQNYRSKSTGQLSSFAVISQIVGCLARLYTTMTELDDPIVSAGFFLALVLNMVLGAQLWIYRNDRGLSSMPEPELKEIHVSNEFWSGVAGDRVAVTSPSSTMYHPMASTIQHTSRSSPPPAHH</sequence>
<organism evidence="9 10">
    <name type="scientific">Gymnopilus junonius</name>
    <name type="common">Spectacular rustgill mushroom</name>
    <name type="synonym">Gymnopilus spectabilis subsp. junonius</name>
    <dbReference type="NCBI Taxonomy" id="109634"/>
    <lineage>
        <taxon>Eukaryota</taxon>
        <taxon>Fungi</taxon>
        <taxon>Dikarya</taxon>
        <taxon>Basidiomycota</taxon>
        <taxon>Agaricomycotina</taxon>
        <taxon>Agaricomycetes</taxon>
        <taxon>Agaricomycetidae</taxon>
        <taxon>Agaricales</taxon>
        <taxon>Agaricineae</taxon>
        <taxon>Hymenogastraceae</taxon>
        <taxon>Gymnopilus</taxon>
    </lineage>
</organism>
<reference evidence="9" key="1">
    <citation type="submission" date="2020-11" db="EMBL/GenBank/DDBJ databases">
        <authorList>
            <consortium name="DOE Joint Genome Institute"/>
            <person name="Ahrendt S."/>
            <person name="Riley R."/>
            <person name="Andreopoulos W."/>
            <person name="LaButti K."/>
            <person name="Pangilinan J."/>
            <person name="Ruiz-duenas F.J."/>
            <person name="Barrasa J.M."/>
            <person name="Sanchez-Garcia M."/>
            <person name="Camarero S."/>
            <person name="Miyauchi S."/>
            <person name="Serrano A."/>
            <person name="Linde D."/>
            <person name="Babiker R."/>
            <person name="Drula E."/>
            <person name="Ayuso-Fernandez I."/>
            <person name="Pacheco R."/>
            <person name="Padilla G."/>
            <person name="Ferreira P."/>
            <person name="Barriuso J."/>
            <person name="Kellner H."/>
            <person name="Castanera R."/>
            <person name="Alfaro M."/>
            <person name="Ramirez L."/>
            <person name="Pisabarro A.G."/>
            <person name="Kuo A."/>
            <person name="Tritt A."/>
            <person name="Lipzen A."/>
            <person name="He G."/>
            <person name="Yan M."/>
            <person name="Ng V."/>
            <person name="Cullen D."/>
            <person name="Martin F."/>
            <person name="Rosso M.-N."/>
            <person name="Henrissat B."/>
            <person name="Hibbett D."/>
            <person name="Martinez A.T."/>
            <person name="Grigoriev I.V."/>
        </authorList>
    </citation>
    <scope>NUCLEOTIDE SEQUENCE</scope>
    <source>
        <strain evidence="9">AH 44721</strain>
    </source>
</reference>
<evidence type="ECO:0000256" key="2">
    <source>
        <dbReference type="ARBA" id="ARBA00022448"/>
    </source>
</evidence>
<evidence type="ECO:0000313" key="9">
    <source>
        <dbReference type="EMBL" id="KAF8880096.1"/>
    </source>
</evidence>
<dbReference type="EMBL" id="JADNYJ010000143">
    <property type="protein sequence ID" value="KAF8880096.1"/>
    <property type="molecule type" value="Genomic_DNA"/>
</dbReference>
<dbReference type="SMART" id="SM00679">
    <property type="entry name" value="CTNS"/>
    <property type="match status" value="2"/>
</dbReference>
<evidence type="ECO:0000256" key="8">
    <source>
        <dbReference type="SAM" id="Phobius"/>
    </source>
</evidence>
<feature type="transmembrane region" description="Helical" evidence="8">
    <location>
        <begin position="108"/>
        <end position="128"/>
    </location>
</feature>
<evidence type="ECO:0000313" key="10">
    <source>
        <dbReference type="Proteomes" id="UP000724874"/>
    </source>
</evidence>
<comment type="caution">
    <text evidence="9">The sequence shown here is derived from an EMBL/GenBank/DDBJ whole genome shotgun (WGS) entry which is preliminary data.</text>
</comment>
<comment type="subcellular location">
    <subcellularLocation>
        <location evidence="1">Membrane</location>
        <topology evidence="1">Multi-pass membrane protein</topology>
    </subcellularLocation>
</comment>
<keyword evidence="5 8" id="KW-1133">Transmembrane helix</keyword>
<dbReference type="InterPro" id="IPR006603">
    <property type="entry name" value="PQ-loop_rpt"/>
</dbReference>
<keyword evidence="10" id="KW-1185">Reference proteome</keyword>
<dbReference type="FunFam" id="1.20.1280.290:FF:000006">
    <property type="entry name" value="mannose-P-dolichol utilization defect 1 protein"/>
    <property type="match status" value="1"/>
</dbReference>
<comment type="similarity">
    <text evidence="7">Belongs to the MPDU1 (TC 2.A.43.3) family.</text>
</comment>
<dbReference type="Proteomes" id="UP000724874">
    <property type="component" value="Unassembled WGS sequence"/>
</dbReference>
<dbReference type="InterPro" id="IPR016817">
    <property type="entry name" value="MannP-dilichol_defect-1"/>
</dbReference>